<evidence type="ECO:0000256" key="1">
    <source>
        <dbReference type="SAM" id="Phobius"/>
    </source>
</evidence>
<sequence>MNANCASYLKVSLGLGLKNPTREDSALKSATPADFLLIVFLISSGVIPFFFVRRRYLTPLSPSGLSISQIFLKTPL</sequence>
<evidence type="ECO:0000313" key="2">
    <source>
        <dbReference type="EMBL" id="TRU41524.1"/>
    </source>
</evidence>
<keyword evidence="1" id="KW-0472">Membrane</keyword>
<accession>A0A552F488</accession>
<feature type="transmembrane region" description="Helical" evidence="1">
    <location>
        <begin position="35"/>
        <end position="52"/>
    </location>
</feature>
<dbReference type="Proteomes" id="UP000317708">
    <property type="component" value="Unassembled WGS sequence"/>
</dbReference>
<proteinExistence type="predicted"/>
<organism evidence="2 3">
    <name type="scientific">Microcystis aeruginosa Ma_MB_S_20031200_S102</name>
    <dbReference type="NCBI Taxonomy" id="2486254"/>
    <lineage>
        <taxon>Bacteria</taxon>
        <taxon>Bacillati</taxon>
        <taxon>Cyanobacteriota</taxon>
        <taxon>Cyanophyceae</taxon>
        <taxon>Oscillatoriophycideae</taxon>
        <taxon>Chroococcales</taxon>
        <taxon>Microcystaceae</taxon>
        <taxon>Microcystis</taxon>
    </lineage>
</organism>
<protein>
    <submittedName>
        <fullName evidence="2">Uncharacterized protein</fullName>
    </submittedName>
</protein>
<keyword evidence="1" id="KW-1133">Transmembrane helix</keyword>
<keyword evidence="1" id="KW-0812">Transmembrane</keyword>
<comment type="caution">
    <text evidence="2">The sequence shown here is derived from an EMBL/GenBank/DDBJ whole genome shotgun (WGS) entry which is preliminary data.</text>
</comment>
<dbReference type="EMBL" id="SFBI01000035">
    <property type="protein sequence ID" value="TRU41524.1"/>
    <property type="molecule type" value="Genomic_DNA"/>
</dbReference>
<reference evidence="2 3" key="1">
    <citation type="submission" date="2019-01" db="EMBL/GenBank/DDBJ databases">
        <title>Coherence of Microcystis species and biogeography revealed through population genomics.</title>
        <authorList>
            <person name="Perez-Carrascal O.M."/>
            <person name="Terrat Y."/>
            <person name="Giani A."/>
            <person name="Fortin N."/>
            <person name="Tromas N."/>
            <person name="Shapiro B.J."/>
        </authorList>
    </citation>
    <scope>NUCLEOTIDE SEQUENCE [LARGE SCALE GENOMIC DNA]</scope>
    <source>
        <strain evidence="2">Ma_MB_S_20031200_S102</strain>
    </source>
</reference>
<name>A0A552F488_MICAE</name>
<dbReference type="AlphaFoldDB" id="A0A552F488"/>
<evidence type="ECO:0000313" key="3">
    <source>
        <dbReference type="Proteomes" id="UP000317708"/>
    </source>
</evidence>
<gene>
    <name evidence="2" type="ORF">EWV92_03185</name>
</gene>